<evidence type="ECO:0000256" key="5">
    <source>
        <dbReference type="SAM" id="Phobius"/>
    </source>
</evidence>
<keyword evidence="3 5" id="KW-1133">Transmembrane helix</keyword>
<feature type="transmembrane region" description="Helical" evidence="5">
    <location>
        <begin position="20"/>
        <end position="37"/>
    </location>
</feature>
<dbReference type="Gene3D" id="1.10.3720.10">
    <property type="entry name" value="MetI-like"/>
    <property type="match status" value="1"/>
</dbReference>
<organism evidence="6">
    <name type="scientific">Mesoaciditoga lauensis</name>
    <dbReference type="NCBI Taxonomy" id="1495039"/>
    <lineage>
        <taxon>Bacteria</taxon>
        <taxon>Thermotogati</taxon>
        <taxon>Thermotogota</taxon>
        <taxon>Thermotogae</taxon>
        <taxon>Mesoaciditogales</taxon>
        <taxon>Mesoaciditogaceae</taxon>
        <taxon>Mesoaciditoga</taxon>
    </lineage>
</organism>
<dbReference type="InterPro" id="IPR035906">
    <property type="entry name" value="MetI-like_sf"/>
</dbReference>
<evidence type="ECO:0000313" key="6">
    <source>
        <dbReference type="EMBL" id="HGE74901.1"/>
    </source>
</evidence>
<name>A0A7V3RE46_9BACT</name>
<reference evidence="6" key="1">
    <citation type="journal article" date="2020" name="mSystems">
        <title>Genome- and Community-Level Interaction Insights into Carbon Utilization and Element Cycling Functions of Hydrothermarchaeota in Hydrothermal Sediment.</title>
        <authorList>
            <person name="Zhou Z."/>
            <person name="Liu Y."/>
            <person name="Xu W."/>
            <person name="Pan J."/>
            <person name="Luo Z.H."/>
            <person name="Li M."/>
        </authorList>
    </citation>
    <scope>NUCLEOTIDE SEQUENCE [LARGE SCALE GENOMIC DNA]</scope>
    <source>
        <strain evidence="6">SpSt-966</strain>
    </source>
</reference>
<evidence type="ECO:0000256" key="3">
    <source>
        <dbReference type="ARBA" id="ARBA00022989"/>
    </source>
</evidence>
<sequence length="48" mass="5627">MVFYIYNTFYNQQQMGLASAAAYILLGIIMLLTLIQFKTSEKRVEYNI</sequence>
<keyword evidence="2 5" id="KW-0812">Transmembrane</keyword>
<dbReference type="GO" id="GO:0016020">
    <property type="term" value="C:membrane"/>
    <property type="evidence" value="ECO:0007669"/>
    <property type="project" value="UniProtKB-SubCell"/>
</dbReference>
<proteinExistence type="predicted"/>
<comment type="subcellular location">
    <subcellularLocation>
        <location evidence="1">Membrane</location>
        <topology evidence="1">Multi-pass membrane protein</topology>
    </subcellularLocation>
</comment>
<evidence type="ECO:0000256" key="2">
    <source>
        <dbReference type="ARBA" id="ARBA00022692"/>
    </source>
</evidence>
<comment type="caution">
    <text evidence="6">The sequence shown here is derived from an EMBL/GenBank/DDBJ whole genome shotgun (WGS) entry which is preliminary data.</text>
</comment>
<dbReference type="AlphaFoldDB" id="A0A7V3RE46"/>
<accession>A0A7V3RE46</accession>
<evidence type="ECO:0000256" key="4">
    <source>
        <dbReference type="ARBA" id="ARBA00023136"/>
    </source>
</evidence>
<protein>
    <submittedName>
        <fullName evidence="6">Sugar ABC transporter permease</fullName>
    </submittedName>
</protein>
<keyword evidence="4 5" id="KW-0472">Membrane</keyword>
<dbReference type="EMBL" id="DTPE01000089">
    <property type="protein sequence ID" value="HGE74901.1"/>
    <property type="molecule type" value="Genomic_DNA"/>
</dbReference>
<evidence type="ECO:0000256" key="1">
    <source>
        <dbReference type="ARBA" id="ARBA00004141"/>
    </source>
</evidence>
<gene>
    <name evidence="6" type="ORF">ENX73_02105</name>
</gene>